<dbReference type="KEGG" id="srm:SRM_01657"/>
<evidence type="ECO:0000313" key="1">
    <source>
        <dbReference type="EMBL" id="CBH24578.1"/>
    </source>
</evidence>
<organism evidence="1 2">
    <name type="scientific">Salinibacter ruber (strain M8)</name>
    <dbReference type="NCBI Taxonomy" id="761659"/>
    <lineage>
        <taxon>Bacteria</taxon>
        <taxon>Pseudomonadati</taxon>
        <taxon>Rhodothermota</taxon>
        <taxon>Rhodothermia</taxon>
        <taxon>Rhodothermales</taxon>
        <taxon>Salinibacteraceae</taxon>
        <taxon>Salinibacter</taxon>
    </lineage>
</organism>
<proteinExistence type="predicted"/>
<gene>
    <name evidence="1" type="ordered locus">SRM_01657</name>
</gene>
<name>D5H973_SALRM</name>
<protein>
    <recommendedName>
        <fullName evidence="3">Porin domain-containing protein</fullName>
    </recommendedName>
</protein>
<sequence>MGTLYTPVFTTNDQPTTPLMSQFTISEPSNAFFQWLTASVFALLLLVATAVPAQAQMGDGELPEIDFAVNLMQSAQYLSLDQDGTDPVAGFHAMRAGLNSSVQFSENVSGLLMLEAEPNDFGQGLAGSLQPSVDFAVLNLQLSDQVTFQAGTPVTGLLNFRGFSDGPVVQGNPMIGNSLADMITAGQGIKLIGSFETVGFDFTINRGFGEDLTAVDGTNTGLNFITKARFTGSDVFQVGGGVAFSTGSGVGPNGPDADVNQGLIFANGDRENYNLGSAGSGTATHANMPSGTIAQVDAKITASGADVDLWGGYATEGDTQTYGTENDFQALFGGIGLKYDLTDDFYAAGRFSYAGDGSDAVSDADNTTMSRFQLGIGYMVYDKALFKVEYVTQSEADNSRLSRVSSDWQGVTTELSFNF</sequence>
<dbReference type="AlphaFoldDB" id="D5H973"/>
<evidence type="ECO:0008006" key="3">
    <source>
        <dbReference type="Google" id="ProtNLM"/>
    </source>
</evidence>
<dbReference type="Proteomes" id="UP000000933">
    <property type="component" value="Chromosome"/>
</dbReference>
<evidence type="ECO:0000313" key="2">
    <source>
        <dbReference type="Proteomes" id="UP000000933"/>
    </source>
</evidence>
<dbReference type="HOGENOM" id="CLU_655349_0_0_10"/>
<dbReference type="EMBL" id="FP565814">
    <property type="protein sequence ID" value="CBH24578.1"/>
    <property type="molecule type" value="Genomic_DNA"/>
</dbReference>
<accession>D5H973</accession>
<dbReference type="SUPFAM" id="SSF56935">
    <property type="entry name" value="Porins"/>
    <property type="match status" value="1"/>
</dbReference>
<reference evidence="1 2" key="1">
    <citation type="journal article" date="2010" name="ISME J.">
        <title>Fine-scale evolution: genomic, phenotypic and ecological differentiation in two coexisting Salinibacter ruber strains.</title>
        <authorList>
            <person name="Pena A."/>
            <person name="Teeling H."/>
            <person name="Huerta-Cepas J."/>
            <person name="Santos F."/>
            <person name="Yarza P."/>
            <person name="Brito-Echeverria J."/>
            <person name="Lucio M."/>
            <person name="Schmitt-Kopplin P."/>
            <person name="Meseguer I."/>
            <person name="Schenowitz C."/>
            <person name="Dossat C."/>
            <person name="Barbe V."/>
            <person name="Dopazo J."/>
            <person name="Rossello-Mora R."/>
            <person name="Schuler M."/>
            <person name="Glockner F.O."/>
            <person name="Amann R."/>
            <person name="Gabaldon T."/>
            <person name="Anton J."/>
        </authorList>
    </citation>
    <scope>NUCLEOTIDE SEQUENCE [LARGE SCALE GENOMIC DNA]</scope>
    <source>
        <strain evidence="1 2">M8</strain>
    </source>
</reference>
<reference evidence="2" key="2">
    <citation type="submission" date="2010-04" db="EMBL/GenBank/DDBJ databases">
        <title>Genome sequence of Salinibacter ruber M8.</title>
        <authorList>
            <consortium name="Genoscope"/>
        </authorList>
    </citation>
    <scope>NUCLEOTIDE SEQUENCE [LARGE SCALE GENOMIC DNA]</scope>
    <source>
        <strain evidence="2">M8</strain>
    </source>
</reference>